<keyword evidence="3" id="KW-1185">Reference proteome</keyword>
<gene>
    <name evidence="2" type="ORF">IQ782_25650</name>
</gene>
<dbReference type="InterPro" id="IPR024628">
    <property type="entry name" value="Sulfotransferase_Stf0_dom"/>
</dbReference>
<dbReference type="Gene3D" id="3.40.50.300">
    <property type="entry name" value="P-loop containing nucleotide triphosphate hydrolases"/>
    <property type="match status" value="1"/>
</dbReference>
<dbReference type="Pfam" id="PF09037">
    <property type="entry name" value="Sulphotransf"/>
    <property type="match status" value="1"/>
</dbReference>
<protein>
    <recommendedName>
        <fullName evidence="1">Sulphotransferase Stf0 domain-containing protein</fullName>
    </recommendedName>
</protein>
<accession>A0ABR9X9X5</accession>
<sequence length="274" mass="31010">MKSFLKKRISKINVPATPLELLSRPGGHERRLREIYGDEAAYRGIGPVFDKPLVIVGFTNRSGSNLLVDYVRQAGRANGGGEYLNHDVLEAKQEEHGFKCFPDYLRHLQKTQCKPGQSLMLKASWDQLAMLVRLNVPAMFPAVTVLHTHRNDLLAQAVSYSIALQTGRWTSLQDKSEVEPDFEFDKILSAIESFQKANLLIDLICRTHGFLRFQISYEIETRSPEAVGRMLRRAGLAQPDWQPGPPKLKKQRDARNAAFETRFLEQFRGVCGSA</sequence>
<dbReference type="SUPFAM" id="SSF52540">
    <property type="entry name" value="P-loop containing nucleoside triphosphate hydrolases"/>
    <property type="match status" value="1"/>
</dbReference>
<evidence type="ECO:0000313" key="2">
    <source>
        <dbReference type="EMBL" id="MBE9640241.1"/>
    </source>
</evidence>
<dbReference type="InterPro" id="IPR027417">
    <property type="entry name" value="P-loop_NTPase"/>
</dbReference>
<evidence type="ECO:0000259" key="1">
    <source>
        <dbReference type="Pfam" id="PF09037"/>
    </source>
</evidence>
<organism evidence="2 3">
    <name type="scientific">Salipiger mangrovisoli</name>
    <dbReference type="NCBI Taxonomy" id="2865933"/>
    <lineage>
        <taxon>Bacteria</taxon>
        <taxon>Pseudomonadati</taxon>
        <taxon>Pseudomonadota</taxon>
        <taxon>Alphaproteobacteria</taxon>
        <taxon>Rhodobacterales</taxon>
        <taxon>Roseobacteraceae</taxon>
        <taxon>Salipiger</taxon>
    </lineage>
</organism>
<dbReference type="RefSeq" id="WP_194137512.1">
    <property type="nucleotide sequence ID" value="NZ_JADFFK010000028.1"/>
</dbReference>
<dbReference type="Proteomes" id="UP000607796">
    <property type="component" value="Unassembled WGS sequence"/>
</dbReference>
<proteinExistence type="predicted"/>
<dbReference type="EMBL" id="JADFFK010000028">
    <property type="protein sequence ID" value="MBE9640241.1"/>
    <property type="molecule type" value="Genomic_DNA"/>
</dbReference>
<comment type="caution">
    <text evidence="2">The sequence shown here is derived from an EMBL/GenBank/DDBJ whole genome shotgun (WGS) entry which is preliminary data.</text>
</comment>
<reference evidence="2 3" key="1">
    <citation type="journal article" date="2021" name="Int. J. Syst. Evol. Microbiol.">
        <title>Salipiger mangrovisoli sp. nov., isolated from mangrove soil and the proposal for the reclassification of Paraphaeobacter pallidus as Salipiger pallidus comb. nov.</title>
        <authorList>
            <person name="Du J."/>
            <person name="Liu Y."/>
            <person name="Pei T."/>
            <person name="Deng M.R."/>
            <person name="Zhu H."/>
        </authorList>
    </citation>
    <scope>NUCLEOTIDE SEQUENCE [LARGE SCALE GENOMIC DNA]</scope>
    <source>
        <strain evidence="2 3">6D45A</strain>
    </source>
</reference>
<name>A0ABR9X9X5_9RHOB</name>
<evidence type="ECO:0000313" key="3">
    <source>
        <dbReference type="Proteomes" id="UP000607796"/>
    </source>
</evidence>
<feature type="domain" description="Sulphotransferase Stf0" evidence="1">
    <location>
        <begin position="58"/>
        <end position="264"/>
    </location>
</feature>